<organism evidence="1 2">
    <name type="scientific">Haloferax massiliensis</name>
    <dbReference type="NCBI Taxonomy" id="1476858"/>
    <lineage>
        <taxon>Archaea</taxon>
        <taxon>Methanobacteriati</taxon>
        <taxon>Methanobacteriota</taxon>
        <taxon>Stenosarchaea group</taxon>
        <taxon>Halobacteria</taxon>
        <taxon>Halobacteriales</taxon>
        <taxon>Haloferacaceae</taxon>
        <taxon>Haloferax</taxon>
    </lineage>
</organism>
<reference evidence="2" key="1">
    <citation type="submission" date="2015-03" db="EMBL/GenBank/DDBJ databases">
        <authorList>
            <person name="Urmite Genomes"/>
        </authorList>
    </citation>
    <scope>NUCLEOTIDE SEQUENCE [LARGE SCALE GENOMIC DNA]</scope>
    <source>
        <strain evidence="2">Arc-Hr</strain>
    </source>
</reference>
<dbReference type="EMBL" id="CSTE01000001">
    <property type="protein sequence ID" value="CQR48751.1"/>
    <property type="molecule type" value="Genomic_DNA"/>
</dbReference>
<gene>
    <name evidence="1" type="ORF">BN996_00199</name>
</gene>
<evidence type="ECO:0000313" key="2">
    <source>
        <dbReference type="Proteomes" id="UP000198902"/>
    </source>
</evidence>
<evidence type="ECO:0000313" key="1">
    <source>
        <dbReference type="EMBL" id="CQR48751.1"/>
    </source>
</evidence>
<proteinExistence type="predicted"/>
<dbReference type="Proteomes" id="UP000198902">
    <property type="component" value="Unassembled WGS sequence"/>
</dbReference>
<sequence>MTPSLGLFFGPDKQLLAAFVQYLKGRKAIIGEESFDIVIFYPLTFVNLDIEPLAGIAGKCLLTALKDGQFRPFNIDLRH</sequence>
<dbReference type="AlphaFoldDB" id="A0A0D6JLH5"/>
<protein>
    <submittedName>
        <fullName evidence="1">Uncharacterized protein</fullName>
    </submittedName>
</protein>
<name>A0A0D6JLH5_9EURY</name>
<keyword evidence="2" id="KW-1185">Reference proteome</keyword>
<accession>A0A0D6JLH5</accession>